<dbReference type="NCBIfam" id="NF047360">
    <property type="entry name" value="tail_chap_PVL"/>
    <property type="match status" value="1"/>
</dbReference>
<reference evidence="1 2" key="1">
    <citation type="journal article" date="2009" name="J. Bacteriol.">
        <title>Complete genome sequence of Macrococcus caseolyticus strain JCSCS5402, reflecting the ancestral genome of the human-pathogenic staphylococci.</title>
        <authorList>
            <person name="Baba T."/>
            <person name="Kuwahara-Arai K."/>
            <person name="Uchiyama I."/>
            <person name="Takeuchi F."/>
            <person name="Ito T."/>
            <person name="Hiramatsu K."/>
        </authorList>
    </citation>
    <scope>NUCLEOTIDE SEQUENCE [LARGE SCALE GENOMIC DNA]</scope>
    <source>
        <strain evidence="1 2">JCSC5402</strain>
    </source>
</reference>
<dbReference type="InterPro" id="IPR057006">
    <property type="entry name" value="Phage_TAC_19"/>
</dbReference>
<dbReference type="STRING" id="458233.MCCL_1518"/>
<dbReference type="RefSeq" id="WP_012657423.1">
    <property type="nucleotide sequence ID" value="NC_011999.1"/>
</dbReference>
<dbReference type="AlphaFoldDB" id="B9E7Q7"/>
<name>B9E7Q7_MACCJ</name>
<evidence type="ECO:0000313" key="2">
    <source>
        <dbReference type="Proteomes" id="UP000001383"/>
    </source>
</evidence>
<evidence type="ECO:0008006" key="3">
    <source>
        <dbReference type="Google" id="ProtNLM"/>
    </source>
</evidence>
<dbReference type="HOGENOM" id="CLU_2081950_0_0_9"/>
<dbReference type="KEGG" id="mcl:MCCL_1518"/>
<protein>
    <recommendedName>
        <fullName evidence="3">Phage tail protein</fullName>
    </recommendedName>
</protein>
<gene>
    <name evidence="1" type="ordered locus">MCCL_1518</name>
</gene>
<dbReference type="Proteomes" id="UP000001383">
    <property type="component" value="Chromosome"/>
</dbReference>
<proteinExistence type="predicted"/>
<sequence>MAKQIELTVDYEKGTKKVFKMKVLTGLHTMRAMRLGAKLEKLNDSKDKEAVLSEIDLIEELLDLITDAYKEQFTKDEMLEGISQSDFYDVLQEQLAMIAAPDIQSKDTKDFLEKKKN</sequence>
<dbReference type="Pfam" id="PF23857">
    <property type="entry name" value="Phage_TAC_19"/>
    <property type="match status" value="1"/>
</dbReference>
<dbReference type="EMBL" id="AP009484">
    <property type="protein sequence ID" value="BAH18225.1"/>
    <property type="molecule type" value="Genomic_DNA"/>
</dbReference>
<accession>B9E7Q7</accession>
<evidence type="ECO:0000313" key="1">
    <source>
        <dbReference type="EMBL" id="BAH18225.1"/>
    </source>
</evidence>
<organism evidence="1 2">
    <name type="scientific">Macrococcus caseolyticus (strain JCSC5402)</name>
    <name type="common">Macrococcoides caseolyticum</name>
    <dbReference type="NCBI Taxonomy" id="458233"/>
    <lineage>
        <taxon>Bacteria</taxon>
        <taxon>Bacillati</taxon>
        <taxon>Bacillota</taxon>
        <taxon>Bacilli</taxon>
        <taxon>Bacillales</taxon>
        <taxon>Staphylococcaceae</taxon>
        <taxon>Macrococcoides</taxon>
    </lineage>
</organism>